<dbReference type="InterPro" id="IPR010634">
    <property type="entry name" value="DUF1223"/>
</dbReference>
<dbReference type="EMBL" id="AWSQ01000003">
    <property type="protein sequence ID" value="KFX69448.1"/>
    <property type="molecule type" value="Genomic_DNA"/>
</dbReference>
<name>A0A0A1YKI1_9PSED</name>
<dbReference type="PANTHER" id="PTHR36057:SF1">
    <property type="entry name" value="LIPOPROTEIN LIPID ATTACHMENT SITE-LIKE PROTEIN, PUTATIVE (DUF1223)-RELATED"/>
    <property type="match status" value="1"/>
</dbReference>
<dbReference type="PANTHER" id="PTHR36057">
    <property type="match status" value="1"/>
</dbReference>
<reference evidence="2 3" key="1">
    <citation type="journal article" date="2014" name="Genome Announc.">
        <title>Draft Genome Sequence of Petroleum Oil-Degrading Marine Bacterium Pseudomonas taeanensis Strain MS-3, Isolated from a Crude Oil-Contaminated Seashore.</title>
        <authorList>
            <person name="Lee S.Y."/>
            <person name="Kim S.H."/>
            <person name="Lee D.G."/>
            <person name="Shin S."/>
            <person name="Yun S.H."/>
            <person name="Choi C.W."/>
            <person name="Chung Y.H."/>
            <person name="Choi J.S."/>
            <person name="Kahng H.Y."/>
            <person name="Kim S.I."/>
        </authorList>
    </citation>
    <scope>NUCLEOTIDE SEQUENCE [LARGE SCALE GENOMIC DNA]</scope>
    <source>
        <strain evidence="2 3">MS-3</strain>
    </source>
</reference>
<evidence type="ECO:0000313" key="2">
    <source>
        <dbReference type="EMBL" id="KFX69448.1"/>
    </source>
</evidence>
<dbReference type="AlphaFoldDB" id="A0A0A1YKI1"/>
<evidence type="ECO:0000313" key="3">
    <source>
        <dbReference type="Proteomes" id="UP000030063"/>
    </source>
</evidence>
<accession>A0A0A1YKI1</accession>
<organism evidence="2 3">
    <name type="scientific">Pseudomonas taeanensis MS-3</name>
    <dbReference type="NCBI Taxonomy" id="1395571"/>
    <lineage>
        <taxon>Bacteria</taxon>
        <taxon>Pseudomonadati</taxon>
        <taxon>Pseudomonadota</taxon>
        <taxon>Gammaproteobacteria</taxon>
        <taxon>Pseudomonadales</taxon>
        <taxon>Pseudomonadaceae</taxon>
        <taxon>Pseudomonas</taxon>
    </lineage>
</organism>
<protein>
    <recommendedName>
        <fullName evidence="4">DUF1223 domain-containing protein</fullName>
    </recommendedName>
</protein>
<proteinExistence type="predicted"/>
<evidence type="ECO:0000256" key="1">
    <source>
        <dbReference type="SAM" id="SignalP"/>
    </source>
</evidence>
<dbReference type="InterPro" id="IPR036249">
    <property type="entry name" value="Thioredoxin-like_sf"/>
</dbReference>
<keyword evidence="3" id="KW-1185">Reference proteome</keyword>
<keyword evidence="1" id="KW-0732">Signal</keyword>
<dbReference type="Proteomes" id="UP000030063">
    <property type="component" value="Unassembled WGS sequence"/>
</dbReference>
<gene>
    <name evidence="2" type="ORF">TMS3_0113560</name>
</gene>
<feature type="chain" id="PRO_5001995876" description="DUF1223 domain-containing protein" evidence="1">
    <location>
        <begin position="21"/>
        <end position="248"/>
    </location>
</feature>
<sequence length="248" mass="26992">MKPIVSACIATLLLCPLAQAQSNMSVSSGVTTTPMLELFTSQGCSSCPPAERWMSELKDHPALWTGLIPLAFHVDYWDSLGWPDPFANPGFSARQRAYNRIGASRAVYTPGFMLAGREWRGWFQRQPLKLTNAAAVGKLTLDLDGDRVRLTFVANQPLPEGMTAHVARLGFGLRSKVTRGENAGQTLEHDFVVLSLQQIGANSANQWQTQLQADSRGERQALVAWLSSPGQPQPYQAVAGWLPGSAGD</sequence>
<dbReference type="eggNOG" id="COG5429">
    <property type="taxonomic scope" value="Bacteria"/>
</dbReference>
<feature type="signal peptide" evidence="1">
    <location>
        <begin position="1"/>
        <end position="20"/>
    </location>
</feature>
<comment type="caution">
    <text evidence="2">The sequence shown here is derived from an EMBL/GenBank/DDBJ whole genome shotgun (WGS) entry which is preliminary data.</text>
</comment>
<evidence type="ECO:0008006" key="4">
    <source>
        <dbReference type="Google" id="ProtNLM"/>
    </source>
</evidence>
<dbReference type="SUPFAM" id="SSF52833">
    <property type="entry name" value="Thioredoxin-like"/>
    <property type="match status" value="1"/>
</dbReference>
<dbReference type="Pfam" id="PF06764">
    <property type="entry name" value="DUF1223"/>
    <property type="match status" value="1"/>
</dbReference>
<dbReference type="RefSeq" id="WP_025165754.1">
    <property type="nucleotide sequence ID" value="NZ_AWSQ01000003.1"/>
</dbReference>
<dbReference type="STRING" id="1395571.TMS3_0113560"/>
<dbReference type="OrthoDB" id="9808254at2"/>